<gene>
    <name evidence="1" type="ORF">ZIOFF_058515</name>
</gene>
<protein>
    <submittedName>
        <fullName evidence="1">Uncharacterized protein</fullName>
    </submittedName>
</protein>
<dbReference type="AlphaFoldDB" id="A0A8J5KJD0"/>
<evidence type="ECO:0000313" key="1">
    <source>
        <dbReference type="EMBL" id="KAG6481892.1"/>
    </source>
</evidence>
<sequence length="58" mass="6462">MLKRGCGRPKVLRASCSPRPKPFKKACGSPHTIFHLSVENWPFHTFSVGDSREPSQPA</sequence>
<comment type="caution">
    <text evidence="1">The sequence shown here is derived from an EMBL/GenBank/DDBJ whole genome shotgun (WGS) entry which is preliminary data.</text>
</comment>
<keyword evidence="2" id="KW-1185">Reference proteome</keyword>
<dbReference type="Proteomes" id="UP000734854">
    <property type="component" value="Unassembled WGS sequence"/>
</dbReference>
<organism evidence="1 2">
    <name type="scientific">Zingiber officinale</name>
    <name type="common">Ginger</name>
    <name type="synonym">Amomum zingiber</name>
    <dbReference type="NCBI Taxonomy" id="94328"/>
    <lineage>
        <taxon>Eukaryota</taxon>
        <taxon>Viridiplantae</taxon>
        <taxon>Streptophyta</taxon>
        <taxon>Embryophyta</taxon>
        <taxon>Tracheophyta</taxon>
        <taxon>Spermatophyta</taxon>
        <taxon>Magnoliopsida</taxon>
        <taxon>Liliopsida</taxon>
        <taxon>Zingiberales</taxon>
        <taxon>Zingiberaceae</taxon>
        <taxon>Zingiber</taxon>
    </lineage>
</organism>
<reference evidence="1 2" key="1">
    <citation type="submission" date="2020-08" db="EMBL/GenBank/DDBJ databases">
        <title>Plant Genome Project.</title>
        <authorList>
            <person name="Zhang R.-G."/>
        </authorList>
    </citation>
    <scope>NUCLEOTIDE SEQUENCE [LARGE SCALE GENOMIC DNA]</scope>
    <source>
        <tissue evidence="1">Rhizome</tissue>
    </source>
</reference>
<dbReference type="EMBL" id="JACMSC010000016">
    <property type="protein sequence ID" value="KAG6481892.1"/>
    <property type="molecule type" value="Genomic_DNA"/>
</dbReference>
<evidence type="ECO:0000313" key="2">
    <source>
        <dbReference type="Proteomes" id="UP000734854"/>
    </source>
</evidence>
<proteinExistence type="predicted"/>
<accession>A0A8J5KJD0</accession>
<name>A0A8J5KJD0_ZINOF</name>